<proteinExistence type="predicted"/>
<reference evidence="3 4" key="1">
    <citation type="submission" date="2020-08" db="EMBL/GenBank/DDBJ databases">
        <authorList>
            <person name="Koutsovoulos G."/>
            <person name="Danchin GJ E."/>
        </authorList>
    </citation>
    <scope>NUCLEOTIDE SEQUENCE [LARGE SCALE GENOMIC DNA]</scope>
</reference>
<dbReference type="OrthoDB" id="10002886at2759"/>
<dbReference type="AlphaFoldDB" id="A0A6V7VYP3"/>
<feature type="transmembrane region" description="Helical" evidence="2">
    <location>
        <begin position="77"/>
        <end position="97"/>
    </location>
</feature>
<keyword evidence="2" id="KW-0812">Transmembrane</keyword>
<evidence type="ECO:0000313" key="3">
    <source>
        <dbReference type="EMBL" id="CAD2179321.1"/>
    </source>
</evidence>
<feature type="coiled-coil region" evidence="1">
    <location>
        <begin position="244"/>
        <end position="271"/>
    </location>
</feature>
<dbReference type="Proteomes" id="UP000580250">
    <property type="component" value="Unassembled WGS sequence"/>
</dbReference>
<evidence type="ECO:0000256" key="1">
    <source>
        <dbReference type="SAM" id="Coils"/>
    </source>
</evidence>
<evidence type="ECO:0000256" key="2">
    <source>
        <dbReference type="SAM" id="Phobius"/>
    </source>
</evidence>
<organism evidence="3 4">
    <name type="scientific">Meloidogyne enterolobii</name>
    <name type="common">Root-knot nematode worm</name>
    <name type="synonym">Meloidogyne mayaguensis</name>
    <dbReference type="NCBI Taxonomy" id="390850"/>
    <lineage>
        <taxon>Eukaryota</taxon>
        <taxon>Metazoa</taxon>
        <taxon>Ecdysozoa</taxon>
        <taxon>Nematoda</taxon>
        <taxon>Chromadorea</taxon>
        <taxon>Rhabditida</taxon>
        <taxon>Tylenchina</taxon>
        <taxon>Tylenchomorpha</taxon>
        <taxon>Tylenchoidea</taxon>
        <taxon>Meloidogynidae</taxon>
        <taxon>Meloidogyninae</taxon>
        <taxon>Meloidogyne</taxon>
    </lineage>
</organism>
<comment type="caution">
    <text evidence="3">The sequence shown here is derived from an EMBL/GenBank/DDBJ whole genome shotgun (WGS) entry which is preliminary data.</text>
</comment>
<name>A0A6V7VYP3_MELEN</name>
<accession>A0A6V7VYP3</accession>
<sequence length="551" mass="62870">MEKINDRTIEFDLIKQKPPWFEKPPIDQILLSNVLNILEMLISSILPKISNENLFLFANSDLCVILAENIADFLNAFLMKLVGLTFASFCIISVILSKFELCISFSLTNNSTRTIKQSLGILICSHPFINNLLLNLLSKNEDLWLANLFKGMANLSVKCVAKGGALSLTGCAILQKLFVYLKNLKSKRNSNVVISIKEILATNIWVANCYSLFPVRILISKFNKNSNEGDMRVSYRLGLTPEEVEESVNKVRQLANQLFQFQNQISSKNEEENSPISPNFPGKFAYLFLLENNKNGGKLSMGLDELLDSLLCHQLIIQISTELILFENNNELLKTLILSYLNVTVEICEQFEERKGLGNLLQKLTDLPSPANLWNIYLSTIDSLIKIEINQTLNELMKDQKEENLNKSHIKQIINLLKRLGGNNEEKQHKIKEENILNLALTKLLTLLEDNTYNNSTFEGVDLEKRTKMLKNIKLMLAEEIEHLLLSEQSKLFSVSTKKSESTKSEFPILTTNKISNYSQPRNIKIKNISHKCYQNNRNTMKNERKCLVSK</sequence>
<protein>
    <submittedName>
        <fullName evidence="3">Uncharacterized protein</fullName>
    </submittedName>
</protein>
<keyword evidence="1" id="KW-0175">Coiled coil</keyword>
<evidence type="ECO:0000313" key="4">
    <source>
        <dbReference type="Proteomes" id="UP000580250"/>
    </source>
</evidence>
<keyword evidence="2" id="KW-1133">Transmembrane helix</keyword>
<dbReference type="EMBL" id="CAJEWN010000341">
    <property type="protein sequence ID" value="CAD2179321.1"/>
    <property type="molecule type" value="Genomic_DNA"/>
</dbReference>
<keyword evidence="2" id="KW-0472">Membrane</keyword>
<gene>
    <name evidence="3" type="ORF">MENT_LOCUS31318</name>
</gene>